<dbReference type="PANTHER" id="PTHR42085">
    <property type="entry name" value="F-BOX DOMAIN-CONTAINING PROTEIN"/>
    <property type="match status" value="1"/>
</dbReference>
<accession>A0AAD4HYD1</accession>
<dbReference type="EMBL" id="JAHCVI010000005">
    <property type="protein sequence ID" value="KAG7285513.1"/>
    <property type="molecule type" value="Genomic_DNA"/>
</dbReference>
<keyword evidence="3" id="KW-1185">Reference proteome</keyword>
<dbReference type="Proteomes" id="UP001197093">
    <property type="component" value="Unassembled WGS sequence"/>
</dbReference>
<organism evidence="2 3">
    <name type="scientific">Staphylotrichum longicolle</name>
    <dbReference type="NCBI Taxonomy" id="669026"/>
    <lineage>
        <taxon>Eukaryota</taxon>
        <taxon>Fungi</taxon>
        <taxon>Dikarya</taxon>
        <taxon>Ascomycota</taxon>
        <taxon>Pezizomycotina</taxon>
        <taxon>Sordariomycetes</taxon>
        <taxon>Sordariomycetidae</taxon>
        <taxon>Sordariales</taxon>
        <taxon>Chaetomiaceae</taxon>
        <taxon>Staphylotrichum</taxon>
    </lineage>
</organism>
<proteinExistence type="predicted"/>
<dbReference type="AlphaFoldDB" id="A0AAD4HYD1"/>
<dbReference type="PANTHER" id="PTHR42085:SF6">
    <property type="entry name" value="F-BOX DOMAIN-CONTAINING PROTEIN"/>
    <property type="match status" value="1"/>
</dbReference>
<dbReference type="InterPro" id="IPR038883">
    <property type="entry name" value="AN11006-like"/>
</dbReference>
<evidence type="ECO:0000256" key="1">
    <source>
        <dbReference type="SAM" id="MobiDB-lite"/>
    </source>
</evidence>
<protein>
    <submittedName>
        <fullName evidence="2">Uncharacterized protein</fullName>
    </submittedName>
</protein>
<evidence type="ECO:0000313" key="2">
    <source>
        <dbReference type="EMBL" id="KAG7285513.1"/>
    </source>
</evidence>
<gene>
    <name evidence="2" type="ORF">NEMBOFW57_010142</name>
</gene>
<feature type="region of interest" description="Disordered" evidence="1">
    <location>
        <begin position="357"/>
        <end position="394"/>
    </location>
</feature>
<comment type="caution">
    <text evidence="2">The sequence shown here is derived from an EMBL/GenBank/DDBJ whole genome shotgun (WGS) entry which is preliminary data.</text>
</comment>
<feature type="compositionally biased region" description="Low complexity" evidence="1">
    <location>
        <begin position="368"/>
        <end position="394"/>
    </location>
</feature>
<evidence type="ECO:0000313" key="3">
    <source>
        <dbReference type="Proteomes" id="UP001197093"/>
    </source>
</evidence>
<name>A0AAD4HYD1_9PEZI</name>
<sequence>MAPDSKLPGILRLTPDIRRCIFVHAGLGLRPHYGGTAPVVYDLGHPARCDTIKSPDNLEQEFQRFHGLLLSCRTIYAEASTLLYSANWFIVRYQPRRSLAALRALTPHASGRHASGCIVWEHEYDHDLPLDGSGPLSEALLAEWHATAAHLAPHIVAGQLELTLVCDLCPDDVQTARAVLGTLRLLPRLKDCHIRLCETRDPRLRQLAQEAVLQARGIAPSQFPASPGAARPRLVNLPRELRLRILEYTDLVTPFNEITWSRASRGYRIGPDGCPVLDGTGDCPPEFHHHGCQFLQCHQAPWPQPSIGCLCRLRHAAASSRCKCWAPPTPLFLACRTLHADATLTLYTRNRLVVIDSPSTNPYHPGRRATTATPPSPRATSSSTSSRARRSGTSGVWSRLRALYALVPAARGAPGPAGVGGEVGGGGRAEPARAGAALVVAGGEYEPRGGADMTRAQGKEVLAV</sequence>
<reference evidence="2" key="1">
    <citation type="submission" date="2023-02" db="EMBL/GenBank/DDBJ databases">
        <authorList>
            <person name="Palmer J.M."/>
        </authorList>
    </citation>
    <scope>NUCLEOTIDE SEQUENCE</scope>
    <source>
        <strain evidence="2">FW57</strain>
    </source>
</reference>